<reference evidence="1" key="1">
    <citation type="submission" date="2021-06" db="EMBL/GenBank/DDBJ databases">
        <authorList>
            <person name="Kallberg Y."/>
            <person name="Tangrot J."/>
            <person name="Rosling A."/>
        </authorList>
    </citation>
    <scope>NUCLEOTIDE SEQUENCE</scope>
    <source>
        <strain evidence="1">87-6 pot B 2015</strain>
    </source>
</reference>
<accession>A0A9N9INJ2</accession>
<proteinExistence type="predicted"/>
<name>A0A9N9INJ2_FUNMO</name>
<organism evidence="1 2">
    <name type="scientific">Funneliformis mosseae</name>
    <name type="common">Endomycorrhizal fungus</name>
    <name type="synonym">Glomus mosseae</name>
    <dbReference type="NCBI Taxonomy" id="27381"/>
    <lineage>
        <taxon>Eukaryota</taxon>
        <taxon>Fungi</taxon>
        <taxon>Fungi incertae sedis</taxon>
        <taxon>Mucoromycota</taxon>
        <taxon>Glomeromycotina</taxon>
        <taxon>Glomeromycetes</taxon>
        <taxon>Glomerales</taxon>
        <taxon>Glomeraceae</taxon>
        <taxon>Funneliformis</taxon>
    </lineage>
</organism>
<keyword evidence="2" id="KW-1185">Reference proteome</keyword>
<feature type="non-terminal residue" evidence="1">
    <location>
        <position position="1"/>
    </location>
</feature>
<comment type="caution">
    <text evidence="1">The sequence shown here is derived from an EMBL/GenBank/DDBJ whole genome shotgun (WGS) entry which is preliminary data.</text>
</comment>
<dbReference type="EMBL" id="CAJVPP010021751">
    <property type="protein sequence ID" value="CAG8743478.1"/>
    <property type="molecule type" value="Genomic_DNA"/>
</dbReference>
<gene>
    <name evidence="1" type="ORF">FMOSSE_LOCUS16278</name>
</gene>
<evidence type="ECO:0000313" key="2">
    <source>
        <dbReference type="Proteomes" id="UP000789375"/>
    </source>
</evidence>
<evidence type="ECO:0000313" key="1">
    <source>
        <dbReference type="EMBL" id="CAG8743478.1"/>
    </source>
</evidence>
<dbReference type="Proteomes" id="UP000789375">
    <property type="component" value="Unassembled WGS sequence"/>
</dbReference>
<sequence length="53" mass="6208">TNMLYHKCVNVRNVHWGTTDIMESMVFIRIIAFPSGNYKSRLLPQWTSPNLNL</sequence>
<protein>
    <submittedName>
        <fullName evidence="1">10218_t:CDS:1</fullName>
    </submittedName>
</protein>
<dbReference type="AlphaFoldDB" id="A0A9N9INJ2"/>